<sequence length="169" mass="18723">MTATEQRNQAIELAKTDARKALAKARSVSDPWFRAQALSWVARFTDADPQPIAAQAANAAAACDDNYKRSAVRSWEIAALAERKCFGQAKIALRDAVRTARQVQPSASRSEALLLLMQAAFVINRDEAVSVSAELTQCCPIADHWRCKRAITNASQMLEGELEPRNFFW</sequence>
<organism evidence="1 2">
    <name type="scientific">Allorhodopirellula solitaria</name>
    <dbReference type="NCBI Taxonomy" id="2527987"/>
    <lineage>
        <taxon>Bacteria</taxon>
        <taxon>Pseudomonadati</taxon>
        <taxon>Planctomycetota</taxon>
        <taxon>Planctomycetia</taxon>
        <taxon>Pirellulales</taxon>
        <taxon>Pirellulaceae</taxon>
        <taxon>Allorhodopirellula</taxon>
    </lineage>
</organism>
<name>A0A5C5YFG7_9BACT</name>
<keyword evidence="2" id="KW-1185">Reference proteome</keyword>
<dbReference type="Proteomes" id="UP000318053">
    <property type="component" value="Unassembled WGS sequence"/>
</dbReference>
<dbReference type="EMBL" id="SJPK01000003">
    <property type="protein sequence ID" value="TWT73085.1"/>
    <property type="molecule type" value="Genomic_DNA"/>
</dbReference>
<dbReference type="RefSeq" id="WP_146390661.1">
    <property type="nucleotide sequence ID" value="NZ_SJPK01000003.1"/>
</dbReference>
<comment type="caution">
    <text evidence="1">The sequence shown here is derived from an EMBL/GenBank/DDBJ whole genome shotgun (WGS) entry which is preliminary data.</text>
</comment>
<evidence type="ECO:0000313" key="2">
    <source>
        <dbReference type="Proteomes" id="UP000318053"/>
    </source>
</evidence>
<proteinExistence type="predicted"/>
<evidence type="ECO:0000313" key="1">
    <source>
        <dbReference type="EMBL" id="TWT73085.1"/>
    </source>
</evidence>
<reference evidence="1 2" key="1">
    <citation type="submission" date="2019-02" db="EMBL/GenBank/DDBJ databases">
        <title>Deep-cultivation of Planctomycetes and their phenomic and genomic characterization uncovers novel biology.</title>
        <authorList>
            <person name="Wiegand S."/>
            <person name="Jogler M."/>
            <person name="Boedeker C."/>
            <person name="Pinto D."/>
            <person name="Vollmers J."/>
            <person name="Rivas-Marin E."/>
            <person name="Kohn T."/>
            <person name="Peeters S.H."/>
            <person name="Heuer A."/>
            <person name="Rast P."/>
            <person name="Oberbeckmann S."/>
            <person name="Bunk B."/>
            <person name="Jeske O."/>
            <person name="Meyerdierks A."/>
            <person name="Storesund J.E."/>
            <person name="Kallscheuer N."/>
            <person name="Luecker S."/>
            <person name="Lage O.M."/>
            <person name="Pohl T."/>
            <person name="Merkel B.J."/>
            <person name="Hornburger P."/>
            <person name="Mueller R.-W."/>
            <person name="Bruemmer F."/>
            <person name="Labrenz M."/>
            <person name="Spormann A.M."/>
            <person name="Op Den Camp H."/>
            <person name="Overmann J."/>
            <person name="Amann R."/>
            <person name="Jetten M.S.M."/>
            <person name="Mascher T."/>
            <person name="Medema M.H."/>
            <person name="Devos D.P."/>
            <person name="Kaster A.-K."/>
            <person name="Ovreas L."/>
            <person name="Rohde M."/>
            <person name="Galperin M.Y."/>
            <person name="Jogler C."/>
        </authorList>
    </citation>
    <scope>NUCLEOTIDE SEQUENCE [LARGE SCALE GENOMIC DNA]</scope>
    <source>
        <strain evidence="1 2">CA85</strain>
    </source>
</reference>
<dbReference type="OrthoDB" id="7188307at2"/>
<dbReference type="AlphaFoldDB" id="A0A5C5YFG7"/>
<accession>A0A5C5YFG7</accession>
<gene>
    <name evidence="1" type="ORF">CA85_15510</name>
</gene>
<protein>
    <submittedName>
        <fullName evidence="1">Uncharacterized protein</fullName>
    </submittedName>
</protein>